<name>A0A4C2ADW9_EUMVA</name>
<gene>
    <name evidence="3" type="ORF">EVAR_90257_1</name>
</gene>
<dbReference type="EMBL" id="BGZK01003049">
    <property type="protein sequence ID" value="GBP98012.1"/>
    <property type="molecule type" value="Genomic_DNA"/>
</dbReference>
<dbReference type="InterPro" id="IPR015125">
    <property type="entry name" value="53-BP1_Tudor"/>
</dbReference>
<feature type="compositionally biased region" description="Basic and acidic residues" evidence="1">
    <location>
        <begin position="10"/>
        <end position="38"/>
    </location>
</feature>
<comment type="caution">
    <text evidence="3">The sequence shown here is derived from an EMBL/GenBank/DDBJ whole genome shotgun (WGS) entry which is preliminary data.</text>
</comment>
<dbReference type="Proteomes" id="UP000299102">
    <property type="component" value="Unassembled WGS sequence"/>
</dbReference>
<evidence type="ECO:0000259" key="2">
    <source>
        <dbReference type="Pfam" id="PF09038"/>
    </source>
</evidence>
<evidence type="ECO:0000313" key="3">
    <source>
        <dbReference type="EMBL" id="GBP98012.1"/>
    </source>
</evidence>
<evidence type="ECO:0000256" key="1">
    <source>
        <dbReference type="SAM" id="MobiDB-lite"/>
    </source>
</evidence>
<feature type="region of interest" description="Disordered" evidence="1">
    <location>
        <begin position="80"/>
        <end position="116"/>
    </location>
</feature>
<accession>A0A4C2ADW9</accession>
<dbReference type="AlphaFoldDB" id="A0A4C2ADW9"/>
<protein>
    <recommendedName>
        <fullName evidence="2">Tumour suppressor p53-binding protein-1 Tudor domain-containing protein</fullName>
    </recommendedName>
</protein>
<sequence length="358" mass="40130">MSNGNASPEEVGKCDKVTPKSSPKDTNERKKTSQEKQKSYTPTQAEEPEYMHGVNSPEIIPMNGESKDLLIKTSLKEEKLQGITGTPKSVNKLKQKKSRPTSPRPPTPVEKGTPKTEFLGYPPDTLVLAKWVDKRYYSGKVLELIEPNKYLIKFDDSRTKVLLDDFIIFGNMKTLPLQGQSVYALVDEEENYEPGLVLGVEENSSGAIIYRCTTDGSRSARSRDKGGNSSAKKRIASPKSPKASNVRVKDERNSGRKRLASESSELSESSNRLHPCDSRRSRRRARGAADAAQDRRRQRHITDSFTAKKNSKLAKFENDADTVSVLGPIHHRQPTIRGNAFPVNLCRYTEKNQHRCKD</sequence>
<organism evidence="3 4">
    <name type="scientific">Eumeta variegata</name>
    <name type="common">Bagworm moth</name>
    <name type="synonym">Eumeta japonica</name>
    <dbReference type="NCBI Taxonomy" id="151549"/>
    <lineage>
        <taxon>Eukaryota</taxon>
        <taxon>Metazoa</taxon>
        <taxon>Ecdysozoa</taxon>
        <taxon>Arthropoda</taxon>
        <taxon>Hexapoda</taxon>
        <taxon>Insecta</taxon>
        <taxon>Pterygota</taxon>
        <taxon>Neoptera</taxon>
        <taxon>Endopterygota</taxon>
        <taxon>Lepidoptera</taxon>
        <taxon>Glossata</taxon>
        <taxon>Ditrysia</taxon>
        <taxon>Tineoidea</taxon>
        <taxon>Psychidae</taxon>
        <taxon>Oiketicinae</taxon>
        <taxon>Eumeta</taxon>
    </lineage>
</organism>
<dbReference type="Gene3D" id="2.30.30.140">
    <property type="match status" value="1"/>
</dbReference>
<reference evidence="3 4" key="1">
    <citation type="journal article" date="2019" name="Commun. Biol.">
        <title>The bagworm genome reveals a unique fibroin gene that provides high tensile strength.</title>
        <authorList>
            <person name="Kono N."/>
            <person name="Nakamura H."/>
            <person name="Ohtoshi R."/>
            <person name="Tomita M."/>
            <person name="Numata K."/>
            <person name="Arakawa K."/>
        </authorList>
    </citation>
    <scope>NUCLEOTIDE SEQUENCE [LARGE SCALE GENOMIC DNA]</scope>
</reference>
<feature type="region of interest" description="Disordered" evidence="1">
    <location>
        <begin position="1"/>
        <end position="65"/>
    </location>
</feature>
<proteinExistence type="predicted"/>
<feature type="compositionally biased region" description="Low complexity" evidence="1">
    <location>
        <begin position="261"/>
        <end position="270"/>
    </location>
</feature>
<dbReference type="SUPFAM" id="SSF63748">
    <property type="entry name" value="Tudor/PWWP/MBT"/>
    <property type="match status" value="1"/>
</dbReference>
<feature type="domain" description="Tumour suppressor p53-binding protein-1 Tudor" evidence="2">
    <location>
        <begin position="127"/>
        <end position="221"/>
    </location>
</feature>
<keyword evidence="4" id="KW-1185">Reference proteome</keyword>
<dbReference type="Pfam" id="PF09038">
    <property type="entry name" value="53-BP1_Tudor"/>
    <property type="match status" value="1"/>
</dbReference>
<dbReference type="OrthoDB" id="129353at2759"/>
<evidence type="ECO:0000313" key="4">
    <source>
        <dbReference type="Proteomes" id="UP000299102"/>
    </source>
</evidence>
<feature type="region of interest" description="Disordered" evidence="1">
    <location>
        <begin position="217"/>
        <end position="299"/>
    </location>
</feature>